<name>A0A1D8D4Y7_CHLLM</name>
<dbReference type="EMBL" id="CP017305">
    <property type="protein sequence ID" value="AOS83494.1"/>
    <property type="molecule type" value="Genomic_DNA"/>
</dbReference>
<evidence type="ECO:0000313" key="1">
    <source>
        <dbReference type="EMBL" id="AOS83494.1"/>
    </source>
</evidence>
<dbReference type="STRING" id="274537.BIU88_04660"/>
<dbReference type="KEGG" id="clz:BIU88_04660"/>
<protein>
    <recommendedName>
        <fullName evidence="3">CRISPR-associated protein</fullName>
    </recommendedName>
</protein>
<organism evidence="1 2">
    <name type="scientific">Chlorobaculum limnaeum</name>
    <dbReference type="NCBI Taxonomy" id="274537"/>
    <lineage>
        <taxon>Bacteria</taxon>
        <taxon>Pseudomonadati</taxon>
        <taxon>Chlorobiota</taxon>
        <taxon>Chlorobiia</taxon>
        <taxon>Chlorobiales</taxon>
        <taxon>Chlorobiaceae</taxon>
        <taxon>Chlorobaculum</taxon>
    </lineage>
</organism>
<gene>
    <name evidence="1" type="ORF">BIU88_04660</name>
</gene>
<reference evidence="1" key="1">
    <citation type="submission" date="2016-09" db="EMBL/GenBank/DDBJ databases">
        <title>Genome sequence of Chlorobaculum limnaeum.</title>
        <authorList>
            <person name="Liu Z."/>
            <person name="Tank M."/>
            <person name="Bryant D.A."/>
        </authorList>
    </citation>
    <scope>NUCLEOTIDE SEQUENCE [LARGE SCALE GENOMIC DNA]</scope>
    <source>
        <strain evidence="1">DSM 1677</strain>
    </source>
</reference>
<evidence type="ECO:0008006" key="3">
    <source>
        <dbReference type="Google" id="ProtNLM"/>
    </source>
</evidence>
<dbReference type="OrthoDB" id="597817at2"/>
<proteinExistence type="predicted"/>
<dbReference type="AlphaFoldDB" id="A0A1D8D4Y7"/>
<keyword evidence="2" id="KW-1185">Reference proteome</keyword>
<accession>A0A1D8D4Y7</accession>
<evidence type="ECO:0000313" key="2">
    <source>
        <dbReference type="Proteomes" id="UP000095185"/>
    </source>
</evidence>
<dbReference type="Proteomes" id="UP000095185">
    <property type="component" value="Chromosome"/>
</dbReference>
<sequence>MCIMRSGILNKRKEWLDKSIADSLDVWSKDADELQHFTGTLKYFGFKQCGISFEIDASNKVPYFQHSLDLFKIVSQKQIAKEDIGLPFLEKFPEYDALITIVGFSPEPLMHTILALAPKKVYPVATEESARDFYKVSLNPITKKPDGKIGYFEAIIERYKEPYQTIIVEDIKKNVASIGSMDTFKRVREIIHAVRQDDKNAKIAIDITGGKKSADVSAFLTASIERNIDIYYVDFEDHNGVKACCGTEFLNKLDNPYDIYNIESVSQAIKLFKQYNYSAASEIFKQTHSKLTDDIVKNYEMVSEKKRIKNMQEAVECYLYLDCFDYSKIDINILPEVQRDLLRDDKYCGTLNYLLNSERRYKQAYYNDAVIRLLQVVEFLLVINSESVYQAIERCIRDDKLKSGLHKLRKARNDFAHNNKVVEESVYTDGIICVKQLVCEKFLKTTNEIDADLKKYTLSTEFNADGTLK</sequence>